<sequence>MASLSKVHLLVIADKSSPELQVLSTLPSNVEIVAIGKPNELDHLTLQQWDSISILLNFGTGVKAARKEDIQAIWSNLHNLKWMHSTIAGLEHLLFDELIQSSVILTNAKQCPAQWTQQEIPGSS</sequence>
<comment type="caution">
    <text evidence="1">The sequence shown here is derived from an EMBL/GenBank/DDBJ whole genome shotgun (WGS) entry which is preliminary data.</text>
</comment>
<proteinExistence type="predicted"/>
<evidence type="ECO:0000313" key="2">
    <source>
        <dbReference type="Proteomes" id="UP000232323"/>
    </source>
</evidence>
<dbReference type="EMBL" id="BEGY01000026">
    <property type="protein sequence ID" value="GAX77709.1"/>
    <property type="molecule type" value="Genomic_DNA"/>
</dbReference>
<dbReference type="STRING" id="1157962.A0A250X463"/>
<keyword evidence="2" id="KW-1185">Reference proteome</keyword>
<organism evidence="1 2">
    <name type="scientific">Chlamydomonas eustigma</name>
    <dbReference type="NCBI Taxonomy" id="1157962"/>
    <lineage>
        <taxon>Eukaryota</taxon>
        <taxon>Viridiplantae</taxon>
        <taxon>Chlorophyta</taxon>
        <taxon>core chlorophytes</taxon>
        <taxon>Chlorophyceae</taxon>
        <taxon>CS clade</taxon>
        <taxon>Chlamydomonadales</taxon>
        <taxon>Chlamydomonadaceae</taxon>
        <taxon>Chlamydomonas</taxon>
    </lineage>
</organism>
<name>A0A250X463_9CHLO</name>
<reference evidence="1 2" key="1">
    <citation type="submission" date="2017-08" db="EMBL/GenBank/DDBJ databases">
        <title>Acidophilic green algal genome provides insights into adaptation to an acidic environment.</title>
        <authorList>
            <person name="Hirooka S."/>
            <person name="Hirose Y."/>
            <person name="Kanesaki Y."/>
            <person name="Higuchi S."/>
            <person name="Fujiwara T."/>
            <person name="Onuma R."/>
            <person name="Era A."/>
            <person name="Ohbayashi R."/>
            <person name="Uzuka A."/>
            <person name="Nozaki H."/>
            <person name="Yoshikawa H."/>
            <person name="Miyagishima S.Y."/>
        </authorList>
    </citation>
    <scope>NUCLEOTIDE SEQUENCE [LARGE SCALE GENOMIC DNA]</scope>
    <source>
        <strain evidence="1 2">NIES-2499</strain>
    </source>
</reference>
<gene>
    <name evidence="1" type="ORF">CEUSTIGMA_g5152.t1</name>
</gene>
<evidence type="ECO:0008006" key="3">
    <source>
        <dbReference type="Google" id="ProtNLM"/>
    </source>
</evidence>
<dbReference type="AlphaFoldDB" id="A0A250X463"/>
<protein>
    <recommendedName>
        <fullName evidence="3">D-isomer specific 2-hydroxyacid dehydrogenase catalytic domain-containing protein</fullName>
    </recommendedName>
</protein>
<dbReference type="OrthoDB" id="298012at2759"/>
<dbReference type="Proteomes" id="UP000232323">
    <property type="component" value="Unassembled WGS sequence"/>
</dbReference>
<evidence type="ECO:0000313" key="1">
    <source>
        <dbReference type="EMBL" id="GAX77709.1"/>
    </source>
</evidence>
<dbReference type="Gene3D" id="3.40.50.720">
    <property type="entry name" value="NAD(P)-binding Rossmann-like Domain"/>
    <property type="match status" value="1"/>
</dbReference>
<accession>A0A250X463</accession>